<gene>
    <name evidence="4" type="primary">Aste57867_10344</name>
    <name evidence="3" type="ORF">As57867_010304</name>
    <name evidence="4" type="ORF">ASTE57867_10344</name>
</gene>
<dbReference type="OrthoDB" id="71559at2759"/>
<feature type="domain" description="5'-3' DNA helicase ZGRF1-like N-terminal" evidence="2">
    <location>
        <begin position="4"/>
        <end position="67"/>
    </location>
</feature>
<dbReference type="Proteomes" id="UP000332933">
    <property type="component" value="Unassembled WGS sequence"/>
</dbReference>
<evidence type="ECO:0000313" key="5">
    <source>
        <dbReference type="Proteomes" id="UP000332933"/>
    </source>
</evidence>
<dbReference type="AlphaFoldDB" id="A0A485KQ36"/>
<sequence length="253" mass="28439">MIPCLWTKHKTQKKKTYHDGHVIRTATKLILQDDKGQSIDSMPQSAVEWDKNYPHFEFPKFLVDIDEDAYALNSTSAPQPSKVTPPPQEQSFGRPGGSKAPPGKYVPPGRKFQPPYKRKREDEIVEEPENKNADEFTRTFSLQPTQSKHPQGVKPPPTIRPAANRAPPSLYGAVAPKHEIPEPSRAPAQDLPRASVHQEPPRQQQIESQTTTTGAIQGMPFASEDYSNYVGSEWPDMPAPPPRSIDEIKRLFF</sequence>
<feature type="compositionally biased region" description="Polar residues" evidence="1">
    <location>
        <begin position="138"/>
        <end position="149"/>
    </location>
</feature>
<dbReference type="Pfam" id="PF10382">
    <property type="entry name" value="ZGRF1-like_N"/>
    <property type="match status" value="1"/>
</dbReference>
<evidence type="ECO:0000313" key="3">
    <source>
        <dbReference type="EMBL" id="KAF0699071.1"/>
    </source>
</evidence>
<protein>
    <submittedName>
        <fullName evidence="4">Aste57867_10344 protein</fullName>
    </submittedName>
</protein>
<reference evidence="4 5" key="1">
    <citation type="submission" date="2019-03" db="EMBL/GenBank/DDBJ databases">
        <authorList>
            <person name="Gaulin E."/>
            <person name="Dumas B."/>
        </authorList>
    </citation>
    <scope>NUCLEOTIDE SEQUENCE [LARGE SCALE GENOMIC DNA]</scope>
    <source>
        <strain evidence="4">CBS 568.67</strain>
    </source>
</reference>
<feature type="region of interest" description="Disordered" evidence="1">
    <location>
        <begin position="74"/>
        <end position="245"/>
    </location>
</feature>
<keyword evidence="5" id="KW-1185">Reference proteome</keyword>
<proteinExistence type="predicted"/>
<dbReference type="EMBL" id="CAADRA010005220">
    <property type="protein sequence ID" value="VFT87218.1"/>
    <property type="molecule type" value="Genomic_DNA"/>
</dbReference>
<dbReference type="InterPro" id="IPR018838">
    <property type="entry name" value="ZGRF1-like_N"/>
</dbReference>
<feature type="compositionally biased region" description="Polar residues" evidence="1">
    <location>
        <begin position="201"/>
        <end position="215"/>
    </location>
</feature>
<dbReference type="EMBL" id="VJMH01005199">
    <property type="protein sequence ID" value="KAF0699071.1"/>
    <property type="molecule type" value="Genomic_DNA"/>
</dbReference>
<feature type="compositionally biased region" description="Basic and acidic residues" evidence="1">
    <location>
        <begin position="128"/>
        <end position="137"/>
    </location>
</feature>
<accession>A0A485KQ36</accession>
<evidence type="ECO:0000259" key="2">
    <source>
        <dbReference type="Pfam" id="PF10382"/>
    </source>
</evidence>
<evidence type="ECO:0000313" key="4">
    <source>
        <dbReference type="EMBL" id="VFT87218.1"/>
    </source>
</evidence>
<organism evidence="4 5">
    <name type="scientific">Aphanomyces stellatus</name>
    <dbReference type="NCBI Taxonomy" id="120398"/>
    <lineage>
        <taxon>Eukaryota</taxon>
        <taxon>Sar</taxon>
        <taxon>Stramenopiles</taxon>
        <taxon>Oomycota</taxon>
        <taxon>Saprolegniomycetes</taxon>
        <taxon>Saprolegniales</taxon>
        <taxon>Verrucalvaceae</taxon>
        <taxon>Aphanomyces</taxon>
    </lineage>
</organism>
<name>A0A485KQ36_9STRA</name>
<reference evidence="3" key="2">
    <citation type="submission" date="2019-06" db="EMBL/GenBank/DDBJ databases">
        <title>Genomics analysis of Aphanomyces spp. identifies a new class of oomycete effector associated with host adaptation.</title>
        <authorList>
            <person name="Gaulin E."/>
        </authorList>
    </citation>
    <scope>NUCLEOTIDE SEQUENCE</scope>
    <source>
        <strain evidence="3">CBS 578.67</strain>
    </source>
</reference>
<evidence type="ECO:0000256" key="1">
    <source>
        <dbReference type="SAM" id="MobiDB-lite"/>
    </source>
</evidence>